<dbReference type="InterPro" id="IPR006336">
    <property type="entry name" value="GCS2"/>
</dbReference>
<keyword evidence="1 5" id="KW-0436">Ligase</keyword>
<dbReference type="Pfam" id="PF04107">
    <property type="entry name" value="GCS2"/>
    <property type="match status" value="1"/>
</dbReference>
<dbReference type="InterPro" id="IPR035434">
    <property type="entry name" value="GCL_bact_plant"/>
</dbReference>
<evidence type="ECO:0000256" key="3">
    <source>
        <dbReference type="ARBA" id="ARBA00022840"/>
    </source>
</evidence>
<feature type="region of interest" description="Disordered" evidence="6">
    <location>
        <begin position="464"/>
        <end position="492"/>
    </location>
</feature>
<evidence type="ECO:0000256" key="1">
    <source>
        <dbReference type="ARBA" id="ARBA00022598"/>
    </source>
</evidence>
<dbReference type="Proteomes" id="UP000694287">
    <property type="component" value="Unassembled WGS sequence"/>
</dbReference>
<dbReference type="HAMAP" id="MF_02034">
    <property type="entry name" value="EgtA"/>
    <property type="match status" value="1"/>
</dbReference>
<sequence length="492" mass="51684">MSRVRSSQSPCAAPGARVASFRVSQDVSSGIDEAREADPVRPDAGPSVLHDCADAEAYVASVCFKHGPPRLIGVELEWLLHRRAVPDAAADVAGPRVTGPRVTGPDVAGPDLDTLVAALGPHAPTTLDPGSPARPLPAGSTVTVEPGGQAELASPPFPALPALLRAIRTDSAALLGRLAAHGMAPHSRAADSWRPPVRLLQAPRYRAMEQSFDRIGPYGRSAMCSTAAVQVCLDTGEGADVARRWAAVHAVGPVLLAAFANSPVMHGRRTGWKSSRWAAWQACDPARTGPPPLHDTDPDVDPAPGWARRVLASPLLCVRGADVWTVPRGVTFGDWVNGALPTPPTTADLDYHVSTLFPPVRPHGFLEIRYVDAQAGDGWALPTAVLAAALADPATVDRVLELCEPARGRWVSGARHGLEDRVLARAAAGVFTLALERLPGLGAPDWVLDALATTTERHVLRGLCPADDPAPGDRDAVTAPRLEPGIPEGETE</sequence>
<keyword evidence="2 5" id="KW-0547">Nucleotide-binding</keyword>
<evidence type="ECO:0000256" key="6">
    <source>
        <dbReference type="SAM" id="MobiDB-lite"/>
    </source>
</evidence>
<evidence type="ECO:0000313" key="8">
    <source>
        <dbReference type="Proteomes" id="UP000694287"/>
    </source>
</evidence>
<evidence type="ECO:0000256" key="4">
    <source>
        <dbReference type="ARBA" id="ARBA00048819"/>
    </source>
</evidence>
<accession>A0ABS6UR69</accession>
<comment type="similarity">
    <text evidence="5">Belongs to the glutamate--cysteine ligase type 2 family. EgtA subfamily.</text>
</comment>
<evidence type="ECO:0000256" key="2">
    <source>
        <dbReference type="ARBA" id="ARBA00022741"/>
    </source>
</evidence>
<proteinExistence type="inferred from homology"/>
<keyword evidence="8" id="KW-1185">Reference proteome</keyword>
<evidence type="ECO:0000313" key="7">
    <source>
        <dbReference type="EMBL" id="MBW0134249.1"/>
    </source>
</evidence>
<dbReference type="GO" id="GO:0004357">
    <property type="term" value="F:glutamate-cysteine ligase activity"/>
    <property type="evidence" value="ECO:0007669"/>
    <property type="project" value="UniProtKB-EC"/>
</dbReference>
<feature type="compositionally biased region" description="Polar residues" evidence="6">
    <location>
        <begin position="1"/>
        <end position="10"/>
    </location>
</feature>
<comment type="caution">
    <text evidence="7">The sequence shown here is derived from an EMBL/GenBank/DDBJ whole genome shotgun (WGS) entry which is preliminary data.</text>
</comment>
<dbReference type="PANTHER" id="PTHR34378:SF1">
    <property type="entry name" value="GLUTAMATE--CYSTEINE LIGASE, CHLOROPLASTIC"/>
    <property type="match status" value="1"/>
</dbReference>
<comment type="catalytic activity">
    <reaction evidence="4 5">
        <text>L-cysteine + L-glutamate + ATP = gamma-L-glutamyl-L-cysteine + ADP + phosphate + H(+)</text>
        <dbReference type="Rhea" id="RHEA:13285"/>
        <dbReference type="ChEBI" id="CHEBI:15378"/>
        <dbReference type="ChEBI" id="CHEBI:29985"/>
        <dbReference type="ChEBI" id="CHEBI:30616"/>
        <dbReference type="ChEBI" id="CHEBI:35235"/>
        <dbReference type="ChEBI" id="CHEBI:43474"/>
        <dbReference type="ChEBI" id="CHEBI:58173"/>
        <dbReference type="ChEBI" id="CHEBI:456216"/>
        <dbReference type="EC" id="6.3.2.2"/>
    </reaction>
</comment>
<feature type="compositionally biased region" description="Basic and acidic residues" evidence="6">
    <location>
        <begin position="32"/>
        <end position="41"/>
    </location>
</feature>
<reference evidence="7 8" key="1">
    <citation type="submission" date="2020-11" db="EMBL/GenBank/DDBJ databases">
        <title>Pseudonocardia abyssalis sp. nov. and Pseudonocardia oceani sp. nov., description and phylogenomic analysis of two novel actinomycetes isolated from the deep Southern Ocean.</title>
        <authorList>
            <person name="Parra J."/>
        </authorList>
    </citation>
    <scope>NUCLEOTIDE SEQUENCE [LARGE SCALE GENOMIC DNA]</scope>
    <source>
        <strain evidence="7 8">KRD-168</strain>
    </source>
</reference>
<name>A0ABS6UR69_9PSEU</name>
<dbReference type="EC" id="6.3.2.2" evidence="5"/>
<keyword evidence="3 5" id="KW-0067">ATP-binding</keyword>
<comment type="pathway">
    <text evidence="5">Amino-acid biosynthesis; ergothioneine biosynthesis.</text>
</comment>
<dbReference type="PANTHER" id="PTHR34378">
    <property type="entry name" value="GLUTAMATE--CYSTEINE LIGASE, CHLOROPLASTIC"/>
    <property type="match status" value="1"/>
</dbReference>
<gene>
    <name evidence="5 7" type="primary">egtA</name>
    <name evidence="7" type="ORF">I4I81_08270</name>
</gene>
<evidence type="ECO:0000256" key="5">
    <source>
        <dbReference type="HAMAP-Rule" id="MF_02034"/>
    </source>
</evidence>
<dbReference type="EMBL" id="JADQDK010000001">
    <property type="protein sequence ID" value="MBW0134249.1"/>
    <property type="molecule type" value="Genomic_DNA"/>
</dbReference>
<feature type="region of interest" description="Disordered" evidence="6">
    <location>
        <begin position="1"/>
        <end position="45"/>
    </location>
</feature>
<dbReference type="InterPro" id="IPR017809">
    <property type="entry name" value="EgtA_Actinobacteria"/>
</dbReference>
<comment type="function">
    <text evidence="5">Catalyzes the synthesis of gamma-glutamylcysteine (gamma-GC). This compound is used as substrate for the biosynthesis of the low-molecular thiol compound ergothioneine.</text>
</comment>
<dbReference type="NCBIfam" id="TIGR03444">
    <property type="entry name" value="EgtA_Cys_ligase"/>
    <property type="match status" value="1"/>
</dbReference>
<organism evidence="7 8">
    <name type="scientific">Pseudonocardia abyssalis</name>
    <dbReference type="NCBI Taxonomy" id="2792008"/>
    <lineage>
        <taxon>Bacteria</taxon>
        <taxon>Bacillati</taxon>
        <taxon>Actinomycetota</taxon>
        <taxon>Actinomycetes</taxon>
        <taxon>Pseudonocardiales</taxon>
        <taxon>Pseudonocardiaceae</taxon>
        <taxon>Pseudonocardia</taxon>
    </lineage>
</organism>
<protein>
    <recommendedName>
        <fullName evidence="5">Glutamate--cysteine ligase EgtA</fullName>
        <ecNumber evidence="5">6.3.2.2</ecNumber>
    </recommendedName>
    <alternativeName>
        <fullName evidence="5">Gamma-glutamylcysteine synthase</fullName>
        <shortName evidence="5">GCS</shortName>
        <shortName evidence="5">Gamma-ECS</shortName>
    </alternativeName>
</protein>